<evidence type="ECO:0000256" key="1">
    <source>
        <dbReference type="SAM" id="Coils"/>
    </source>
</evidence>
<dbReference type="Gene3D" id="1.20.120.20">
    <property type="entry name" value="Apolipoprotein"/>
    <property type="match status" value="1"/>
</dbReference>
<sequence>MTNDAVQANEMRDRLGNVDQIRDLLFGQDKEQIDTRLQQLESTIAELRQEMGDRLTQLQEEFASELKSNSYALEKKIQYISVTHTDDFTEAKQNLEQTQKKFNEQVTSIERTLKSQADVLQQTIATSKETIEKEMHGITGRIQAELEKHFLGLQDQKVSRDELAEILFDVCMKVKKTDFIREVEGSEMKADLLLPEQQS</sequence>
<protein>
    <submittedName>
        <fullName evidence="2">Uncharacterized protein</fullName>
    </submittedName>
</protein>
<proteinExistence type="predicted"/>
<keyword evidence="3" id="KW-1185">Reference proteome</keyword>
<dbReference type="RefSeq" id="WP_283756744.1">
    <property type="nucleotide sequence ID" value="NZ_JAQOSQ010000002.1"/>
</dbReference>
<gene>
    <name evidence="2" type="ORF">PMH09_02690</name>
</gene>
<name>A0ABT7BTH0_9CYAN</name>
<dbReference type="Proteomes" id="UP001232992">
    <property type="component" value="Unassembled WGS sequence"/>
</dbReference>
<reference evidence="2 3" key="1">
    <citation type="submission" date="2023-01" db="EMBL/GenBank/DDBJ databases">
        <title>Novel diversity within Roseofilum (Cyanobacteria; Desertifilaceae) from marine benthic mats with descriptions of four novel species.</title>
        <authorList>
            <person name="Wang Y."/>
            <person name="Berthold D.E."/>
            <person name="Hu J."/>
            <person name="Lefler F.W."/>
            <person name="Laughinghouse H.D. IV."/>
        </authorList>
    </citation>
    <scope>NUCLEOTIDE SEQUENCE [LARGE SCALE GENOMIC DNA]</scope>
    <source>
        <strain evidence="2 3">BLCC-M143</strain>
    </source>
</reference>
<dbReference type="EMBL" id="JAQOSQ010000002">
    <property type="protein sequence ID" value="MDJ1182092.1"/>
    <property type="molecule type" value="Genomic_DNA"/>
</dbReference>
<organism evidence="2 3">
    <name type="scientific">Roseofilum casamattae BLCC-M143</name>
    <dbReference type="NCBI Taxonomy" id="3022442"/>
    <lineage>
        <taxon>Bacteria</taxon>
        <taxon>Bacillati</taxon>
        <taxon>Cyanobacteriota</taxon>
        <taxon>Cyanophyceae</taxon>
        <taxon>Desertifilales</taxon>
        <taxon>Desertifilaceae</taxon>
        <taxon>Roseofilum</taxon>
        <taxon>Roseofilum casamattae</taxon>
    </lineage>
</organism>
<comment type="caution">
    <text evidence="2">The sequence shown here is derived from an EMBL/GenBank/DDBJ whole genome shotgun (WGS) entry which is preliminary data.</text>
</comment>
<accession>A0ABT7BTH0</accession>
<feature type="coiled-coil region" evidence="1">
    <location>
        <begin position="30"/>
        <end position="57"/>
    </location>
</feature>
<evidence type="ECO:0000313" key="2">
    <source>
        <dbReference type="EMBL" id="MDJ1182092.1"/>
    </source>
</evidence>
<evidence type="ECO:0000313" key="3">
    <source>
        <dbReference type="Proteomes" id="UP001232992"/>
    </source>
</evidence>
<keyword evidence="1" id="KW-0175">Coiled coil</keyword>